<keyword evidence="2" id="KW-1185">Reference proteome</keyword>
<sequence length="189" mass="21168">MARSAGERWARIRVLAAPQEVTTYPTLADKELPLTILDMRVTLLSKFIHEASTLQSPPYKLNETMSSLTRSEPNPYLDGGVGTPQQLDFAKSWKAAFEQDSPEGFHATMVEMYWDHDTGGPPRSRWLDDQEAVRVFLEGVDMAERRDDITGKVRTRLAAMRESLMHDVDVHETQSEGGSVISTVTSVDS</sequence>
<name>A0AAW0AL35_9AGAR</name>
<organism evidence="1 2">
    <name type="scientific">Favolaschia claudopus</name>
    <dbReference type="NCBI Taxonomy" id="2862362"/>
    <lineage>
        <taxon>Eukaryota</taxon>
        <taxon>Fungi</taxon>
        <taxon>Dikarya</taxon>
        <taxon>Basidiomycota</taxon>
        <taxon>Agaricomycotina</taxon>
        <taxon>Agaricomycetes</taxon>
        <taxon>Agaricomycetidae</taxon>
        <taxon>Agaricales</taxon>
        <taxon>Marasmiineae</taxon>
        <taxon>Mycenaceae</taxon>
        <taxon>Favolaschia</taxon>
    </lineage>
</organism>
<dbReference type="Proteomes" id="UP001362999">
    <property type="component" value="Unassembled WGS sequence"/>
</dbReference>
<evidence type="ECO:0000313" key="2">
    <source>
        <dbReference type="Proteomes" id="UP001362999"/>
    </source>
</evidence>
<evidence type="ECO:0000313" key="1">
    <source>
        <dbReference type="EMBL" id="KAK7013677.1"/>
    </source>
</evidence>
<proteinExistence type="predicted"/>
<comment type="caution">
    <text evidence="1">The sequence shown here is derived from an EMBL/GenBank/DDBJ whole genome shotgun (WGS) entry which is preliminary data.</text>
</comment>
<protein>
    <submittedName>
        <fullName evidence="1">Uncharacterized protein</fullName>
    </submittedName>
</protein>
<dbReference type="AlphaFoldDB" id="A0AAW0AL35"/>
<accession>A0AAW0AL35</accession>
<reference evidence="1 2" key="1">
    <citation type="journal article" date="2024" name="J Genomics">
        <title>Draft genome sequencing and assembly of Favolaschia claudopus CIRM-BRFM 2984 isolated from oak limbs.</title>
        <authorList>
            <person name="Navarro D."/>
            <person name="Drula E."/>
            <person name="Chaduli D."/>
            <person name="Cazenave R."/>
            <person name="Ahrendt S."/>
            <person name="Wang J."/>
            <person name="Lipzen A."/>
            <person name="Daum C."/>
            <person name="Barry K."/>
            <person name="Grigoriev I.V."/>
            <person name="Favel A."/>
            <person name="Rosso M.N."/>
            <person name="Martin F."/>
        </authorList>
    </citation>
    <scope>NUCLEOTIDE SEQUENCE [LARGE SCALE GENOMIC DNA]</scope>
    <source>
        <strain evidence="1 2">CIRM-BRFM 2984</strain>
    </source>
</reference>
<gene>
    <name evidence="1" type="ORF">R3P38DRAFT_2787963</name>
</gene>
<dbReference type="EMBL" id="JAWWNJ010000058">
    <property type="protein sequence ID" value="KAK7013677.1"/>
    <property type="molecule type" value="Genomic_DNA"/>
</dbReference>